<protein>
    <submittedName>
        <fullName evidence="2">Uncharacterized protein</fullName>
    </submittedName>
</protein>
<dbReference type="KEGG" id="shd:SUTH_03605"/>
<evidence type="ECO:0000256" key="1">
    <source>
        <dbReference type="SAM" id="Phobius"/>
    </source>
</evidence>
<dbReference type="EMBL" id="AP012547">
    <property type="protein sequence ID" value="BAO31375.1"/>
    <property type="molecule type" value="Genomic_DNA"/>
</dbReference>
<feature type="transmembrane region" description="Helical" evidence="1">
    <location>
        <begin position="17"/>
        <end position="37"/>
    </location>
</feature>
<gene>
    <name evidence="2" type="ORF">SUTH_03605</name>
</gene>
<evidence type="ECO:0000313" key="3">
    <source>
        <dbReference type="Proteomes" id="UP000031637"/>
    </source>
</evidence>
<name>W0SL81_9PROT</name>
<reference evidence="2 3" key="1">
    <citation type="journal article" date="2014" name="Syst. Appl. Microbiol.">
        <title>Complete genomes of freshwater sulfur oxidizers Sulfuricella denitrificans skB26 and Sulfuritalea hydrogenivorans sk43H: genetic insights into the sulfur oxidation pathway of betaproteobacteria.</title>
        <authorList>
            <person name="Watanabe T."/>
            <person name="Kojima H."/>
            <person name="Fukui M."/>
        </authorList>
    </citation>
    <scope>NUCLEOTIDE SEQUENCE [LARGE SCALE GENOMIC DNA]</scope>
    <source>
        <strain evidence="2">DSM22779</strain>
    </source>
</reference>
<proteinExistence type="predicted"/>
<dbReference type="STRING" id="1223802.SUTH_03605"/>
<evidence type="ECO:0000313" key="2">
    <source>
        <dbReference type="EMBL" id="BAO31375.1"/>
    </source>
</evidence>
<keyword evidence="3" id="KW-1185">Reference proteome</keyword>
<dbReference type="HOGENOM" id="CLU_1354024_0_0_4"/>
<organism evidence="2 3">
    <name type="scientific">Sulfuritalea hydrogenivorans sk43H</name>
    <dbReference type="NCBI Taxonomy" id="1223802"/>
    <lineage>
        <taxon>Bacteria</taxon>
        <taxon>Pseudomonadati</taxon>
        <taxon>Pseudomonadota</taxon>
        <taxon>Betaproteobacteria</taxon>
        <taxon>Nitrosomonadales</taxon>
        <taxon>Sterolibacteriaceae</taxon>
        <taxon>Sulfuritalea</taxon>
    </lineage>
</organism>
<keyword evidence="1" id="KW-0472">Membrane</keyword>
<dbReference type="AlphaFoldDB" id="W0SL81"/>
<dbReference type="RefSeq" id="WP_041101221.1">
    <property type="nucleotide sequence ID" value="NZ_AP012547.1"/>
</dbReference>
<sequence>MSETDSAPGRPIDKRPFYWMLGILGGMVVSVLGFQFAGNQKLHNTALWQRFRPVTLVSPPQTATPVEVQDTRRVGYVVVQTEKGLYFLTGAKYVPPAGSKVVVQANERWDLFLCAEDGSRCMSIHSFCAEATWPNLRRDEQGRMESCFAPRALDTPLPEVSSVKPLTAVPGGVGKGKRMPPALGLSHPREWSWRMGLPAQSR</sequence>
<keyword evidence="1" id="KW-1133">Transmembrane helix</keyword>
<accession>W0SL81</accession>
<keyword evidence="1" id="KW-0812">Transmembrane</keyword>
<dbReference type="Proteomes" id="UP000031637">
    <property type="component" value="Chromosome"/>
</dbReference>